<evidence type="ECO:0000313" key="2">
    <source>
        <dbReference type="Proteomes" id="UP000094285"/>
    </source>
</evidence>
<sequence length="142" mass="16356">MKYPSRLTIINSLAPSFPMARFIAIRGFIRDRAALRHSVTLRQRILRLILLEKIILDLCKQCNSGTRTVQEDRSAANEVILLHSNPKRSRNQAWQTAQWHTQPCPTSPTFSVIRYTFTSGRHCSWPHVKQVLSGCKQQTTQQ</sequence>
<accession>A0A1E4SJF3</accession>
<dbReference type="AlphaFoldDB" id="A0A1E4SJF3"/>
<dbReference type="EMBL" id="KV453911">
    <property type="protein sequence ID" value="ODV79618.1"/>
    <property type="molecule type" value="Genomic_DNA"/>
</dbReference>
<proteinExistence type="predicted"/>
<protein>
    <submittedName>
        <fullName evidence="1">Uncharacterized protein</fullName>
    </submittedName>
</protein>
<dbReference type="Proteomes" id="UP000094285">
    <property type="component" value="Unassembled WGS sequence"/>
</dbReference>
<evidence type="ECO:0000313" key="1">
    <source>
        <dbReference type="EMBL" id="ODV79618.1"/>
    </source>
</evidence>
<organism evidence="1 2">
    <name type="scientific">Suhomyces tanzawaensis NRRL Y-17324</name>
    <dbReference type="NCBI Taxonomy" id="984487"/>
    <lineage>
        <taxon>Eukaryota</taxon>
        <taxon>Fungi</taxon>
        <taxon>Dikarya</taxon>
        <taxon>Ascomycota</taxon>
        <taxon>Saccharomycotina</taxon>
        <taxon>Pichiomycetes</taxon>
        <taxon>Debaryomycetaceae</taxon>
        <taxon>Suhomyces</taxon>
    </lineage>
</organism>
<name>A0A1E4SJF3_9ASCO</name>
<dbReference type="GeneID" id="30980723"/>
<gene>
    <name evidence="1" type="ORF">CANTADRAFT_205700</name>
</gene>
<dbReference type="RefSeq" id="XP_020064740.1">
    <property type="nucleotide sequence ID" value="XM_020206586.1"/>
</dbReference>
<keyword evidence="2" id="KW-1185">Reference proteome</keyword>
<reference evidence="2" key="1">
    <citation type="submission" date="2016-05" db="EMBL/GenBank/DDBJ databases">
        <title>Comparative genomics of biotechnologically important yeasts.</title>
        <authorList>
            <consortium name="DOE Joint Genome Institute"/>
            <person name="Riley R."/>
            <person name="Haridas S."/>
            <person name="Wolfe K.H."/>
            <person name="Lopes M.R."/>
            <person name="Hittinger C.T."/>
            <person name="Goker M."/>
            <person name="Salamov A."/>
            <person name="Wisecaver J."/>
            <person name="Long T.M."/>
            <person name="Aerts A.L."/>
            <person name="Barry K."/>
            <person name="Choi C."/>
            <person name="Clum A."/>
            <person name="Coughlan A.Y."/>
            <person name="Deshpande S."/>
            <person name="Douglass A.P."/>
            <person name="Hanson S.J."/>
            <person name="Klenk H.-P."/>
            <person name="Labutti K."/>
            <person name="Lapidus A."/>
            <person name="Lindquist E."/>
            <person name="Lipzen A."/>
            <person name="Meier-Kolthoff J.P."/>
            <person name="Ohm R.A."/>
            <person name="Otillar R.P."/>
            <person name="Pangilinan J."/>
            <person name="Peng Y."/>
            <person name="Rokas A."/>
            <person name="Rosa C.A."/>
            <person name="Scheuner C."/>
            <person name="Sibirny A.A."/>
            <person name="Slot J.C."/>
            <person name="Stielow J.B."/>
            <person name="Sun H."/>
            <person name="Kurtzman C.P."/>
            <person name="Blackwell M."/>
            <person name="Grigoriev I.V."/>
            <person name="Jeffries T.W."/>
        </authorList>
    </citation>
    <scope>NUCLEOTIDE SEQUENCE [LARGE SCALE GENOMIC DNA]</scope>
    <source>
        <strain evidence="2">NRRL Y-17324</strain>
    </source>
</reference>